<dbReference type="EC" id="2.4.1.-" evidence="3"/>
<dbReference type="Proteomes" id="UP001233172">
    <property type="component" value="Unassembled WGS sequence"/>
</dbReference>
<dbReference type="GO" id="GO:0032580">
    <property type="term" value="C:Golgi cisterna membrane"/>
    <property type="evidence" value="ECO:0007669"/>
    <property type="project" value="UniProtKB-SubCell"/>
</dbReference>
<dbReference type="GO" id="GO:0008107">
    <property type="term" value="F:galactoside 2-alpha-L-fucosyltransferase activity"/>
    <property type="evidence" value="ECO:0007669"/>
    <property type="project" value="InterPro"/>
</dbReference>
<dbReference type="PANTHER" id="PTHR11927">
    <property type="entry name" value="GALACTOSIDE 2-L-FUCOSYLTRANSFERASE"/>
    <property type="match status" value="1"/>
</dbReference>
<protein>
    <recommendedName>
        <fullName evidence="3">L-Fucosyltransferase</fullName>
        <ecNumber evidence="3">2.4.1.-</ecNumber>
    </recommendedName>
</protein>
<organism evidence="5 6">
    <name type="scientific">Biomphalaria pfeifferi</name>
    <name type="common">Bloodfluke planorb</name>
    <name type="synonym">Freshwater snail</name>
    <dbReference type="NCBI Taxonomy" id="112525"/>
    <lineage>
        <taxon>Eukaryota</taxon>
        <taxon>Metazoa</taxon>
        <taxon>Spiralia</taxon>
        <taxon>Lophotrochozoa</taxon>
        <taxon>Mollusca</taxon>
        <taxon>Gastropoda</taxon>
        <taxon>Heterobranchia</taxon>
        <taxon>Euthyneura</taxon>
        <taxon>Panpulmonata</taxon>
        <taxon>Hygrophila</taxon>
        <taxon>Lymnaeoidea</taxon>
        <taxon>Planorbidae</taxon>
        <taxon>Biomphalaria</taxon>
    </lineage>
</organism>
<dbReference type="AlphaFoldDB" id="A0AAD8C3B6"/>
<keyword evidence="2 3" id="KW-0808">Transferase</keyword>
<reference evidence="5" key="2">
    <citation type="submission" date="2023-04" db="EMBL/GenBank/DDBJ databases">
        <authorList>
            <person name="Bu L."/>
            <person name="Lu L."/>
            <person name="Laidemitt M.R."/>
            <person name="Zhang S.M."/>
            <person name="Mutuku M."/>
            <person name="Mkoji G."/>
            <person name="Steinauer M."/>
            <person name="Loker E.S."/>
        </authorList>
    </citation>
    <scope>NUCLEOTIDE SEQUENCE</scope>
    <source>
        <strain evidence="5">KasaAsao</strain>
        <tissue evidence="5">Whole Snail</tissue>
    </source>
</reference>
<keyword evidence="3" id="KW-0325">Glycoprotein</keyword>
<name>A0AAD8C3B6_BIOPF</name>
<accession>A0AAD8C3B6</accession>
<keyword evidence="6" id="KW-1185">Reference proteome</keyword>
<dbReference type="InterPro" id="IPR002516">
    <property type="entry name" value="Glyco_trans_11"/>
</dbReference>
<feature type="compositionally biased region" description="Basic and acidic residues" evidence="4">
    <location>
        <begin position="139"/>
        <end position="152"/>
    </location>
</feature>
<dbReference type="PANTHER" id="PTHR11927:SF9">
    <property type="entry name" value="L-FUCOSYLTRANSFERASE"/>
    <property type="match status" value="1"/>
</dbReference>
<keyword evidence="3" id="KW-0735">Signal-anchor</keyword>
<dbReference type="Pfam" id="PF01531">
    <property type="entry name" value="Glyco_transf_11"/>
    <property type="match status" value="1"/>
</dbReference>
<sequence>MTRLLFIRKKLKLFLVCGVLALVYISISFRILTFLKSESLLVKIERNKLEHFLWSSQHKDIHLPQTFQTGLNDEKGNKSKYLSNSSYTKNVTDLLHILPLDNKLFNHDTTTQFPRSVVKTERTQNEANNTDVNVARGSSRVDAREQVHHNDSTPRAAPRAASNETLFLTGTYFGRLGNNMFIYAAVVGLARALKRVPIFKDGYLMSNILQISHVNRNIDTSKWLVEKQIKYATFEQNLTNLPKTNVSIYGALQSWKYFENVQDEIRREFTLNLTLQKERDAVLAAYGSRRQNHVLVGVHVRRGDLLEEVYERWGYGVANKSFFANAFHKMRSLLPGQNITFLVSSDDMLWCKNNLDDPSVQLLPNGSTGYHFAILSGCDHVILTGGTFGWWIAWLVNGITIYYEDFVRKGSNLYKGFSKEDYYPSGWIGLKN</sequence>
<evidence type="ECO:0000256" key="2">
    <source>
        <dbReference type="ARBA" id="ARBA00022679"/>
    </source>
</evidence>
<keyword evidence="1 3" id="KW-0328">Glycosyltransferase</keyword>
<comment type="pathway">
    <text evidence="3">Protein modification; protein glycosylation.</text>
</comment>
<gene>
    <name evidence="5" type="ORF">Bpfe_004541</name>
</gene>
<reference evidence="5" key="1">
    <citation type="journal article" date="2023" name="PLoS Negl. Trop. Dis.">
        <title>A genome sequence for Biomphalaria pfeifferi, the major vector snail for the human-infecting parasite Schistosoma mansoni.</title>
        <authorList>
            <person name="Bu L."/>
            <person name="Lu L."/>
            <person name="Laidemitt M.R."/>
            <person name="Zhang S.M."/>
            <person name="Mutuku M."/>
            <person name="Mkoji G."/>
            <person name="Steinauer M."/>
            <person name="Loker E.S."/>
        </authorList>
    </citation>
    <scope>NUCLEOTIDE SEQUENCE</scope>
    <source>
        <strain evidence="5">KasaAsao</strain>
    </source>
</reference>
<dbReference type="CDD" id="cd11301">
    <property type="entry name" value="Fut1_Fut2_like"/>
    <property type="match status" value="1"/>
</dbReference>
<dbReference type="EMBL" id="JASAOG010000012">
    <property type="protein sequence ID" value="KAK0065744.1"/>
    <property type="molecule type" value="Genomic_DNA"/>
</dbReference>
<evidence type="ECO:0000256" key="4">
    <source>
        <dbReference type="SAM" id="MobiDB-lite"/>
    </source>
</evidence>
<evidence type="ECO:0000313" key="5">
    <source>
        <dbReference type="EMBL" id="KAK0065744.1"/>
    </source>
</evidence>
<evidence type="ECO:0000313" key="6">
    <source>
        <dbReference type="Proteomes" id="UP001233172"/>
    </source>
</evidence>
<proteinExistence type="inferred from homology"/>
<comment type="similarity">
    <text evidence="3">Belongs to the glycosyltransferase 11 family.</text>
</comment>
<keyword evidence="3" id="KW-0812">Transmembrane</keyword>
<comment type="subcellular location">
    <subcellularLocation>
        <location evidence="3">Golgi apparatus</location>
        <location evidence="3">Golgi stack membrane</location>
        <topology evidence="3">Single-pass type II membrane protein</topology>
    </subcellularLocation>
</comment>
<feature type="region of interest" description="Disordered" evidence="4">
    <location>
        <begin position="136"/>
        <end position="159"/>
    </location>
</feature>
<comment type="caution">
    <text evidence="5">The sequence shown here is derived from an EMBL/GenBank/DDBJ whole genome shotgun (WGS) entry which is preliminary data.</text>
</comment>
<keyword evidence="3" id="KW-0333">Golgi apparatus</keyword>
<evidence type="ECO:0000256" key="3">
    <source>
        <dbReference type="RuleBase" id="RU363129"/>
    </source>
</evidence>
<dbReference type="GO" id="GO:0005975">
    <property type="term" value="P:carbohydrate metabolic process"/>
    <property type="evidence" value="ECO:0007669"/>
    <property type="project" value="InterPro"/>
</dbReference>
<evidence type="ECO:0000256" key="1">
    <source>
        <dbReference type="ARBA" id="ARBA00022676"/>
    </source>
</evidence>